<keyword evidence="2" id="KW-1185">Reference proteome</keyword>
<accession>A0A8H3G3K2</accession>
<evidence type="ECO:0000313" key="2">
    <source>
        <dbReference type="Proteomes" id="UP000664203"/>
    </source>
</evidence>
<dbReference type="EMBL" id="CAJPDR010000411">
    <property type="protein sequence ID" value="CAF9935566.1"/>
    <property type="molecule type" value="Genomic_DNA"/>
</dbReference>
<comment type="caution">
    <text evidence="1">The sequence shown here is derived from an EMBL/GenBank/DDBJ whole genome shotgun (WGS) entry which is preliminary data.</text>
</comment>
<sequence length="90" mass="9480">MVKGQTIGPPPAQRTIKCSKLINAAGLTSAYLPINIKGSERFTAPIVNFGDYAREATKIYEDSSIGHVTVSGGGKAAYDIVYLMATMANG</sequence>
<proteinExistence type="predicted"/>
<reference evidence="1" key="1">
    <citation type="submission" date="2021-03" db="EMBL/GenBank/DDBJ databases">
        <authorList>
            <person name="Tagirdzhanova G."/>
        </authorList>
    </citation>
    <scope>NUCLEOTIDE SEQUENCE</scope>
</reference>
<gene>
    <name evidence="1" type="ORF">ALECFALPRED_006480</name>
</gene>
<protein>
    <submittedName>
        <fullName evidence="1">Uncharacterized protein</fullName>
    </submittedName>
</protein>
<dbReference type="Proteomes" id="UP000664203">
    <property type="component" value="Unassembled WGS sequence"/>
</dbReference>
<evidence type="ECO:0000313" key="1">
    <source>
        <dbReference type="EMBL" id="CAF9935566.1"/>
    </source>
</evidence>
<dbReference type="AlphaFoldDB" id="A0A8H3G3K2"/>
<name>A0A8H3G3K2_9LECA</name>
<dbReference type="OrthoDB" id="2915840at2759"/>
<organism evidence="1 2">
    <name type="scientific">Alectoria fallacina</name>
    <dbReference type="NCBI Taxonomy" id="1903189"/>
    <lineage>
        <taxon>Eukaryota</taxon>
        <taxon>Fungi</taxon>
        <taxon>Dikarya</taxon>
        <taxon>Ascomycota</taxon>
        <taxon>Pezizomycotina</taxon>
        <taxon>Lecanoromycetes</taxon>
        <taxon>OSLEUM clade</taxon>
        <taxon>Lecanoromycetidae</taxon>
        <taxon>Lecanorales</taxon>
        <taxon>Lecanorineae</taxon>
        <taxon>Parmeliaceae</taxon>
        <taxon>Alectoria</taxon>
    </lineage>
</organism>